<dbReference type="InterPro" id="IPR019533">
    <property type="entry name" value="Peptidase_S26"/>
</dbReference>
<gene>
    <name evidence="7" type="primary">traF</name>
    <name evidence="7" type="ORF">PI499_20435</name>
</gene>
<evidence type="ECO:0000313" key="7">
    <source>
        <dbReference type="EMBL" id="MDA7024233.1"/>
    </source>
</evidence>
<keyword evidence="5" id="KW-0184">Conjugation</keyword>
<comment type="subcellular location">
    <subcellularLocation>
        <location evidence="1">Periplasm</location>
    </subcellularLocation>
</comment>
<evidence type="ECO:0000313" key="8">
    <source>
        <dbReference type="Proteomes" id="UP001212337"/>
    </source>
</evidence>
<evidence type="ECO:0000256" key="1">
    <source>
        <dbReference type="ARBA" id="ARBA00004418"/>
    </source>
</evidence>
<dbReference type="EMBL" id="JAQJVI010000040">
    <property type="protein sequence ID" value="MDA7024233.1"/>
    <property type="molecule type" value="Genomic_DNA"/>
</dbReference>
<dbReference type="SUPFAM" id="SSF51306">
    <property type="entry name" value="LexA/Signal peptidase"/>
    <property type="match status" value="1"/>
</dbReference>
<keyword evidence="4" id="KW-0574">Periplasm</keyword>
<sequence>MTMRKGLRIVAGITLAASIGVGVVAGGIYAAGGRFNTSKSLELGLYWITDAPITKGAYVMFCPPERKVFVDAKERGYIDAGFCPGNFGHLMKKILAAKGDTIAVTPQGVTVNGEVLPYSKPVAEDGVGRPLPQLSSERYTLGASELLLMSDSSPTSFDGRYFGPITRSQVTSVIRPVLTWKGE</sequence>
<reference evidence="7 8" key="1">
    <citation type="submission" date="2023-01" db="EMBL/GenBank/DDBJ databases">
        <title>Effects of deletion of Siderophore biosynthase gene in Pseudomonas fragi on quorum sensing and spoliage ability.</title>
        <authorList>
            <person name="Cui F."/>
            <person name="Wang D."/>
            <person name="Liu J."/>
            <person name="Wang Q."/>
            <person name="Li T."/>
            <person name="Li J."/>
        </authorList>
    </citation>
    <scope>NUCLEOTIDE SEQUENCE [LARGE SCALE GENOMIC DNA]</scope>
    <source>
        <strain evidence="7 8">MS-10</strain>
    </source>
</reference>
<dbReference type="RefSeq" id="WP_256678721.1">
    <property type="nucleotide sequence ID" value="NZ_CP021133.1"/>
</dbReference>
<evidence type="ECO:0000256" key="4">
    <source>
        <dbReference type="ARBA" id="ARBA00022764"/>
    </source>
</evidence>
<dbReference type="NCBIfam" id="NF010459">
    <property type="entry name" value="PRK13884.1"/>
    <property type="match status" value="1"/>
</dbReference>
<dbReference type="Proteomes" id="UP001212337">
    <property type="component" value="Unassembled WGS sequence"/>
</dbReference>
<evidence type="ECO:0000259" key="6">
    <source>
        <dbReference type="Pfam" id="PF10502"/>
    </source>
</evidence>
<organism evidence="7 8">
    <name type="scientific">Pseudomonas fragi</name>
    <dbReference type="NCBI Taxonomy" id="296"/>
    <lineage>
        <taxon>Bacteria</taxon>
        <taxon>Pseudomonadati</taxon>
        <taxon>Pseudomonadota</taxon>
        <taxon>Gammaproteobacteria</taxon>
        <taxon>Pseudomonadales</taxon>
        <taxon>Pseudomonadaceae</taxon>
        <taxon>Pseudomonas</taxon>
    </lineage>
</organism>
<comment type="caution">
    <text evidence="7">The sequence shown here is derived from an EMBL/GenBank/DDBJ whole genome shotgun (WGS) entry which is preliminary data.</text>
</comment>
<feature type="domain" description="Peptidase S26" evidence="6">
    <location>
        <begin position="36"/>
        <end position="174"/>
    </location>
</feature>
<keyword evidence="3" id="KW-0732">Signal</keyword>
<accession>A0ABT4WWF4</accession>
<proteinExistence type="inferred from homology"/>
<dbReference type="GeneID" id="89546487"/>
<evidence type="ECO:0000256" key="2">
    <source>
        <dbReference type="ARBA" id="ARBA00005849"/>
    </source>
</evidence>
<dbReference type="InterPro" id="IPR014139">
    <property type="entry name" value="Peptidase_S26C_TraF"/>
</dbReference>
<dbReference type="Gene3D" id="2.10.109.10">
    <property type="entry name" value="Umud Fragment, subunit A"/>
    <property type="match status" value="1"/>
</dbReference>
<evidence type="ECO:0000256" key="3">
    <source>
        <dbReference type="ARBA" id="ARBA00022729"/>
    </source>
</evidence>
<evidence type="ECO:0000256" key="5">
    <source>
        <dbReference type="ARBA" id="ARBA00022971"/>
    </source>
</evidence>
<keyword evidence="8" id="KW-1185">Reference proteome</keyword>
<dbReference type="NCBIfam" id="TIGR02771">
    <property type="entry name" value="TraF_Ti"/>
    <property type="match status" value="1"/>
</dbReference>
<comment type="similarity">
    <text evidence="2">Belongs to the peptidase S26C family.</text>
</comment>
<name>A0ABT4WWF4_PSEFR</name>
<dbReference type="InterPro" id="IPR036286">
    <property type="entry name" value="LexA/Signal_pep-like_sf"/>
</dbReference>
<protein>
    <submittedName>
        <fullName evidence="7">Conjugative transfer signal peptidase TraF</fullName>
    </submittedName>
</protein>
<dbReference type="Pfam" id="PF10502">
    <property type="entry name" value="Peptidase_S26"/>
    <property type="match status" value="1"/>
</dbReference>